<organism evidence="1 2">
    <name type="scientific">Chryseobacterium kwangjuense</name>
    <dbReference type="NCBI Taxonomy" id="267125"/>
    <lineage>
        <taxon>Bacteria</taxon>
        <taxon>Pseudomonadati</taxon>
        <taxon>Bacteroidota</taxon>
        <taxon>Flavobacteriia</taxon>
        <taxon>Flavobacteriales</taxon>
        <taxon>Weeksellaceae</taxon>
        <taxon>Chryseobacterium group</taxon>
        <taxon>Chryseobacterium</taxon>
    </lineage>
</organism>
<gene>
    <name evidence="1" type="ORF">AU378_03655</name>
</gene>
<protein>
    <submittedName>
        <fullName evidence="1">Uncharacterized protein</fullName>
    </submittedName>
</protein>
<reference evidence="1 2" key="2">
    <citation type="journal article" date="2016" name="Genome Announc.">
        <title>Draft Genome Sequence of a Biocontrol Rhizobacterium, Chryseobacterium kwangjuense Strain KJ1R5, Isolated from Pepper (Capsicum annuum).</title>
        <authorList>
            <person name="Jeong J.J."/>
            <person name="Park H."/>
            <person name="Park B.H."/>
            <person name="Mannaa M."/>
            <person name="Sang M.K."/>
            <person name="Choi I.G."/>
            <person name="Kim K.D."/>
        </authorList>
    </citation>
    <scope>NUCLEOTIDE SEQUENCE [LARGE SCALE GENOMIC DNA]</scope>
    <source>
        <strain evidence="1 2">KJ1R5</strain>
    </source>
</reference>
<reference evidence="2" key="1">
    <citation type="submission" date="2015-12" db="EMBL/GenBank/DDBJ databases">
        <title>Genome sequence of a biocontrol rhizobacterium Chryseobacterium kwangjuense strain KJ1R5 isolated from pepper (Capsicum annuum L.).</title>
        <authorList>
            <person name="Jeong J.-J."/>
            <person name="Park H."/>
            <person name="Mannaa M."/>
            <person name="Sang M.K."/>
            <person name="Choi I.-G."/>
            <person name="Kim K.D."/>
        </authorList>
    </citation>
    <scope>NUCLEOTIDE SEQUENCE [LARGE SCALE GENOMIC DNA]</scope>
    <source>
        <strain evidence="2">KJ1R5</strain>
    </source>
</reference>
<dbReference type="AlphaFoldDB" id="A0A135WIY8"/>
<name>A0A135WIY8_9FLAO</name>
<proteinExistence type="predicted"/>
<dbReference type="EMBL" id="LPUR01000001">
    <property type="protein sequence ID" value="KXH84863.1"/>
    <property type="molecule type" value="Genomic_DNA"/>
</dbReference>
<evidence type="ECO:0000313" key="1">
    <source>
        <dbReference type="EMBL" id="KXH84863.1"/>
    </source>
</evidence>
<sequence length="73" mass="8585">MCRIMKNNIETEYQALCIISEMIKKFGLLHVLNISEHDSITLQTVRDDLEKIIQANGYRMNYDKNIKNTIIKL</sequence>
<accession>A0A135WIY8</accession>
<dbReference type="Proteomes" id="UP000070513">
    <property type="component" value="Unassembled WGS sequence"/>
</dbReference>
<evidence type="ECO:0000313" key="2">
    <source>
        <dbReference type="Proteomes" id="UP000070513"/>
    </source>
</evidence>
<comment type="caution">
    <text evidence="1">The sequence shown here is derived from an EMBL/GenBank/DDBJ whole genome shotgun (WGS) entry which is preliminary data.</text>
</comment>